<comment type="caution">
    <text evidence="3">The sequence shown here is derived from an EMBL/GenBank/DDBJ whole genome shotgun (WGS) entry which is preliminary data.</text>
</comment>
<keyword evidence="4" id="KW-1185">Reference proteome</keyword>
<dbReference type="PROSITE" id="PS50213">
    <property type="entry name" value="FAS1"/>
    <property type="match status" value="1"/>
</dbReference>
<feature type="signal peptide" evidence="1">
    <location>
        <begin position="1"/>
        <end position="21"/>
    </location>
</feature>
<keyword evidence="1" id="KW-0732">Signal</keyword>
<dbReference type="OrthoDB" id="9800666at2"/>
<dbReference type="InterPro" id="IPR036378">
    <property type="entry name" value="FAS1_dom_sf"/>
</dbReference>
<organism evidence="3 4">
    <name type="scientific">Sphingorhabdus profundilacus</name>
    <dbReference type="NCBI Taxonomy" id="2509718"/>
    <lineage>
        <taxon>Bacteria</taxon>
        <taxon>Pseudomonadati</taxon>
        <taxon>Pseudomonadota</taxon>
        <taxon>Alphaproteobacteria</taxon>
        <taxon>Sphingomonadales</taxon>
        <taxon>Sphingomonadaceae</taxon>
        <taxon>Sphingorhabdus</taxon>
    </lineage>
</organism>
<feature type="domain" description="FAS1" evidence="2">
    <location>
        <begin position="53"/>
        <end position="197"/>
    </location>
</feature>
<dbReference type="SUPFAM" id="SSF82153">
    <property type="entry name" value="FAS1 domain"/>
    <property type="match status" value="1"/>
</dbReference>
<dbReference type="EMBL" id="SDWJ01000002">
    <property type="protein sequence ID" value="MVZ97640.1"/>
    <property type="molecule type" value="Genomic_DNA"/>
</dbReference>
<protein>
    <submittedName>
        <fullName evidence="3">Fasciclin domain-containing protein</fullName>
    </submittedName>
</protein>
<accession>A0A6I4M0H7</accession>
<dbReference type="PANTHER" id="PTHR10900">
    <property type="entry name" value="PERIOSTIN-RELATED"/>
    <property type="match status" value="1"/>
</dbReference>
<sequence length="199" mass="20197">MNSIKIALITTLSVLSLTACAKETPADPVAADTEVVQNETAGDNMAAQVPVGDQTIVGLAQGNPQASTLVSALTSADLVETLNGAGPFTVFAPTNDAFAKVDKATLDGLMKPESKAKLGEILKYHVVSGNLKSGDIAQLITDAKGTASIKTLNGGSLKASMVGDKIVLTDAKGNKSTVTSADMTGSNGTVHAIDTLVMP</sequence>
<dbReference type="PROSITE" id="PS51257">
    <property type="entry name" value="PROKAR_LIPOPROTEIN"/>
    <property type="match status" value="1"/>
</dbReference>
<dbReference type="Proteomes" id="UP000471147">
    <property type="component" value="Unassembled WGS sequence"/>
</dbReference>
<evidence type="ECO:0000256" key="1">
    <source>
        <dbReference type="SAM" id="SignalP"/>
    </source>
</evidence>
<evidence type="ECO:0000259" key="2">
    <source>
        <dbReference type="PROSITE" id="PS50213"/>
    </source>
</evidence>
<dbReference type="PANTHER" id="PTHR10900:SF77">
    <property type="entry name" value="FI19380P1"/>
    <property type="match status" value="1"/>
</dbReference>
<dbReference type="FunFam" id="2.30.180.10:FF:000032">
    <property type="entry name" value="Fasciclin domain-containing protein, putative"/>
    <property type="match status" value="1"/>
</dbReference>
<dbReference type="RefSeq" id="WP_160353642.1">
    <property type="nucleotide sequence ID" value="NZ_SDWJ01000002.1"/>
</dbReference>
<evidence type="ECO:0000313" key="3">
    <source>
        <dbReference type="EMBL" id="MVZ97640.1"/>
    </source>
</evidence>
<proteinExistence type="predicted"/>
<dbReference type="Pfam" id="PF02469">
    <property type="entry name" value="Fasciclin"/>
    <property type="match status" value="1"/>
</dbReference>
<evidence type="ECO:0000313" key="4">
    <source>
        <dbReference type="Proteomes" id="UP000471147"/>
    </source>
</evidence>
<dbReference type="InterPro" id="IPR050904">
    <property type="entry name" value="Adhesion/Biosynth-related"/>
</dbReference>
<dbReference type="InterPro" id="IPR000782">
    <property type="entry name" value="FAS1_domain"/>
</dbReference>
<feature type="chain" id="PRO_5026224739" evidence="1">
    <location>
        <begin position="22"/>
        <end position="199"/>
    </location>
</feature>
<dbReference type="SMART" id="SM00554">
    <property type="entry name" value="FAS1"/>
    <property type="match status" value="1"/>
</dbReference>
<gene>
    <name evidence="3" type="ORF">EUU23_07965</name>
</gene>
<reference evidence="3 4" key="1">
    <citation type="submission" date="2019-01" db="EMBL/GenBank/DDBJ databases">
        <title>Sphingorhabdus lacus sp.nov., isolated from an oligotrophic freshwater lake.</title>
        <authorList>
            <person name="Park M."/>
        </authorList>
    </citation>
    <scope>NUCLEOTIDE SEQUENCE [LARGE SCALE GENOMIC DNA]</scope>
    <source>
        <strain evidence="3 4">IMCC26285</strain>
    </source>
</reference>
<dbReference type="Gene3D" id="2.30.180.10">
    <property type="entry name" value="FAS1 domain"/>
    <property type="match status" value="1"/>
</dbReference>
<dbReference type="AlphaFoldDB" id="A0A6I4M0H7"/>
<name>A0A6I4M0H7_9SPHN</name>